<sequence>MGKRKKSRVFRDEEEEEVEEEGWKENLNQSSSNENSLYEVLGIERTASQQDIKKAYYKLALRLHPDKNPDEEAKEKFQHLQKVMSILGDEEKRAVYDQTGCIDDADLAGEVVENLKDFFRALYKKVTEADIEEFEANYRGSDSEKKDLIDLYKKCKGHMERIFCSMLCSDPKLDSHRFKDILDDKISAGELKATKVYQKWAKQVSETKPPIISLRRKAKSNQRSEDLLAIISQRRSQRKDHFESMFSSLVFKYGGSSAAPEPTEEEFEAAQKNLESRNPSKKLKRK</sequence>
<dbReference type="PANTHER" id="PTHR44916">
    <property type="entry name" value="CHAPERONE DNAJ-DOMAIN SUPERFAMILY PROTEIN-RELATED"/>
    <property type="match status" value="1"/>
</dbReference>
<dbReference type="CDD" id="cd06257">
    <property type="entry name" value="DnaJ"/>
    <property type="match status" value="1"/>
</dbReference>
<evidence type="ECO:0000259" key="2">
    <source>
        <dbReference type="PROSITE" id="PS50076"/>
    </source>
</evidence>
<dbReference type="InterPro" id="IPR056453">
    <property type="entry name" value="HTH_DNAJC9"/>
</dbReference>
<name>A0A2P2KKS6_RHIMU</name>
<evidence type="ECO:0000256" key="1">
    <source>
        <dbReference type="SAM" id="MobiDB-lite"/>
    </source>
</evidence>
<dbReference type="EMBL" id="GGEC01025841">
    <property type="protein sequence ID" value="MBX06325.1"/>
    <property type="molecule type" value="Transcribed_RNA"/>
</dbReference>
<dbReference type="AlphaFoldDB" id="A0A2P2KKS6"/>
<feature type="region of interest" description="Disordered" evidence="1">
    <location>
        <begin position="255"/>
        <end position="286"/>
    </location>
</feature>
<organism evidence="3">
    <name type="scientific">Rhizophora mucronata</name>
    <name type="common">Asiatic mangrove</name>
    <dbReference type="NCBI Taxonomy" id="61149"/>
    <lineage>
        <taxon>Eukaryota</taxon>
        <taxon>Viridiplantae</taxon>
        <taxon>Streptophyta</taxon>
        <taxon>Embryophyta</taxon>
        <taxon>Tracheophyta</taxon>
        <taxon>Spermatophyta</taxon>
        <taxon>Magnoliopsida</taxon>
        <taxon>eudicotyledons</taxon>
        <taxon>Gunneridae</taxon>
        <taxon>Pentapetalae</taxon>
        <taxon>rosids</taxon>
        <taxon>fabids</taxon>
        <taxon>Malpighiales</taxon>
        <taxon>Rhizophoraceae</taxon>
        <taxon>Rhizophora</taxon>
    </lineage>
</organism>
<feature type="compositionally biased region" description="Acidic residues" evidence="1">
    <location>
        <begin position="12"/>
        <end position="22"/>
    </location>
</feature>
<dbReference type="SMART" id="SM00271">
    <property type="entry name" value="DnaJ"/>
    <property type="match status" value="1"/>
</dbReference>
<dbReference type="Pfam" id="PF23302">
    <property type="entry name" value="HTH_DNAJC9"/>
    <property type="match status" value="1"/>
</dbReference>
<reference evidence="3" key="1">
    <citation type="submission" date="2018-02" db="EMBL/GenBank/DDBJ databases">
        <title>Rhizophora mucronata_Transcriptome.</title>
        <authorList>
            <person name="Meera S.P."/>
            <person name="Sreeshan A."/>
            <person name="Augustine A."/>
        </authorList>
    </citation>
    <scope>NUCLEOTIDE SEQUENCE</scope>
    <source>
        <tissue evidence="3">Leaf</tissue>
    </source>
</reference>
<dbReference type="InterPro" id="IPR042977">
    <property type="entry name" value="AtJ6-like"/>
</dbReference>
<dbReference type="InterPro" id="IPR001623">
    <property type="entry name" value="DnaJ_domain"/>
</dbReference>
<dbReference type="Pfam" id="PF00226">
    <property type="entry name" value="DnaJ"/>
    <property type="match status" value="1"/>
</dbReference>
<feature type="region of interest" description="Disordered" evidence="1">
    <location>
        <begin position="1"/>
        <end position="32"/>
    </location>
</feature>
<dbReference type="SUPFAM" id="SSF46565">
    <property type="entry name" value="Chaperone J-domain"/>
    <property type="match status" value="1"/>
</dbReference>
<dbReference type="PRINTS" id="PR00625">
    <property type="entry name" value="JDOMAIN"/>
</dbReference>
<dbReference type="InterPro" id="IPR036869">
    <property type="entry name" value="J_dom_sf"/>
</dbReference>
<accession>A0A2P2KKS6</accession>
<feature type="domain" description="J" evidence="2">
    <location>
        <begin position="36"/>
        <end position="100"/>
    </location>
</feature>
<dbReference type="Gene3D" id="1.10.287.110">
    <property type="entry name" value="DnaJ domain"/>
    <property type="match status" value="1"/>
</dbReference>
<dbReference type="PANTHER" id="PTHR44916:SF1">
    <property type="entry name" value="CHAPERONE DNAJ-DOMAIN SUPERFAMILY PROTEIN-RELATED"/>
    <property type="match status" value="1"/>
</dbReference>
<evidence type="ECO:0000313" key="3">
    <source>
        <dbReference type="EMBL" id="MBX06325.1"/>
    </source>
</evidence>
<dbReference type="PROSITE" id="PS50076">
    <property type="entry name" value="DNAJ_2"/>
    <property type="match status" value="1"/>
</dbReference>
<protein>
    <submittedName>
        <fullName evidence="3">Chaperone protein dnaJ 6</fullName>
    </submittedName>
</protein>
<proteinExistence type="predicted"/>